<evidence type="ECO:0000256" key="1">
    <source>
        <dbReference type="SAM" id="SignalP"/>
    </source>
</evidence>
<accession>A0A918HZH8</accession>
<dbReference type="RefSeq" id="WP_189552358.1">
    <property type="nucleotide sequence ID" value="NZ_BMTP01000010.1"/>
</dbReference>
<evidence type="ECO:0000313" key="3">
    <source>
        <dbReference type="Proteomes" id="UP000636661"/>
    </source>
</evidence>
<dbReference type="Proteomes" id="UP000636661">
    <property type="component" value="Unassembled WGS sequence"/>
</dbReference>
<proteinExistence type="predicted"/>
<keyword evidence="1" id="KW-0732">Signal</keyword>
<feature type="chain" id="PRO_5037274217" evidence="1">
    <location>
        <begin position="24"/>
        <end position="69"/>
    </location>
</feature>
<name>A0A918HZH8_9ACTN</name>
<reference evidence="2" key="2">
    <citation type="submission" date="2020-09" db="EMBL/GenBank/DDBJ databases">
        <authorList>
            <person name="Sun Q."/>
            <person name="Ohkuma M."/>
        </authorList>
    </citation>
    <scope>NUCLEOTIDE SEQUENCE</scope>
    <source>
        <strain evidence="2">JCM 4391</strain>
    </source>
</reference>
<comment type="caution">
    <text evidence="2">The sequence shown here is derived from an EMBL/GenBank/DDBJ whole genome shotgun (WGS) entry which is preliminary data.</text>
</comment>
<sequence>MNIRATAVAAATGVLLTAGAAGAATARAAGHDAAPGTATRTGSDGVAIVKKDRLTPSSVIDYVLDADES</sequence>
<feature type="signal peptide" evidence="1">
    <location>
        <begin position="1"/>
        <end position="23"/>
    </location>
</feature>
<organism evidence="2 3">
    <name type="scientific">Streptomyces lavendofoliae</name>
    <dbReference type="NCBI Taxonomy" id="67314"/>
    <lineage>
        <taxon>Bacteria</taxon>
        <taxon>Bacillati</taxon>
        <taxon>Actinomycetota</taxon>
        <taxon>Actinomycetes</taxon>
        <taxon>Kitasatosporales</taxon>
        <taxon>Streptomycetaceae</taxon>
        <taxon>Streptomyces</taxon>
    </lineage>
</organism>
<keyword evidence="3" id="KW-1185">Reference proteome</keyword>
<gene>
    <name evidence="2" type="ORF">GCM10010274_41410</name>
</gene>
<evidence type="ECO:0000313" key="2">
    <source>
        <dbReference type="EMBL" id="GGU48427.1"/>
    </source>
</evidence>
<protein>
    <submittedName>
        <fullName evidence="2">Uncharacterized protein</fullName>
    </submittedName>
</protein>
<reference evidence="2" key="1">
    <citation type="journal article" date="2014" name="Int. J. Syst. Evol. Microbiol.">
        <title>Complete genome sequence of Corynebacterium casei LMG S-19264T (=DSM 44701T), isolated from a smear-ripened cheese.</title>
        <authorList>
            <consortium name="US DOE Joint Genome Institute (JGI-PGF)"/>
            <person name="Walter F."/>
            <person name="Albersmeier A."/>
            <person name="Kalinowski J."/>
            <person name="Ruckert C."/>
        </authorList>
    </citation>
    <scope>NUCLEOTIDE SEQUENCE</scope>
    <source>
        <strain evidence="2">JCM 4391</strain>
    </source>
</reference>
<dbReference type="EMBL" id="BMTP01000010">
    <property type="protein sequence ID" value="GGU48427.1"/>
    <property type="molecule type" value="Genomic_DNA"/>
</dbReference>
<dbReference type="AlphaFoldDB" id="A0A918HZH8"/>